<evidence type="ECO:0000256" key="2">
    <source>
        <dbReference type="ARBA" id="ARBA00023242"/>
    </source>
</evidence>
<organism evidence="5 6">
    <name type="scientific">Thalictrum thalictroides</name>
    <name type="common">Rue-anemone</name>
    <name type="synonym">Anemone thalictroides</name>
    <dbReference type="NCBI Taxonomy" id="46969"/>
    <lineage>
        <taxon>Eukaryota</taxon>
        <taxon>Viridiplantae</taxon>
        <taxon>Streptophyta</taxon>
        <taxon>Embryophyta</taxon>
        <taxon>Tracheophyta</taxon>
        <taxon>Spermatophyta</taxon>
        <taxon>Magnoliopsida</taxon>
        <taxon>Ranunculales</taxon>
        <taxon>Ranunculaceae</taxon>
        <taxon>Thalictroideae</taxon>
        <taxon>Thalictrum</taxon>
    </lineage>
</organism>
<feature type="region of interest" description="Disordered" evidence="3">
    <location>
        <begin position="1"/>
        <end position="57"/>
    </location>
</feature>
<comment type="caution">
    <text evidence="5">The sequence shown here is derived from an EMBL/GenBank/DDBJ whole genome shotgun (WGS) entry which is preliminary data.</text>
</comment>
<dbReference type="OrthoDB" id="509329at2759"/>
<evidence type="ECO:0000256" key="1">
    <source>
        <dbReference type="ARBA" id="ARBA00004123"/>
    </source>
</evidence>
<keyword evidence="6" id="KW-1185">Reference proteome</keyword>
<feature type="domain" description="Zinc finger LSD1-type" evidence="4">
    <location>
        <begin position="64"/>
        <end position="88"/>
    </location>
</feature>
<dbReference type="PANTHER" id="PTHR31747">
    <property type="entry name" value="PROTEIN LSD1"/>
    <property type="match status" value="1"/>
</dbReference>
<dbReference type="AlphaFoldDB" id="A0A7J6WF77"/>
<proteinExistence type="predicted"/>
<gene>
    <name evidence="5" type="ORF">FRX31_014922</name>
</gene>
<name>A0A7J6WF77_THATH</name>
<dbReference type="InterPro" id="IPR005735">
    <property type="entry name" value="Znf_LSD1"/>
</dbReference>
<dbReference type="InterPro" id="IPR040319">
    <property type="entry name" value="LSD1-like"/>
</dbReference>
<protein>
    <submittedName>
        <fullName evidence="5">Lol2</fullName>
    </submittedName>
</protein>
<dbReference type="GO" id="GO:0005634">
    <property type="term" value="C:nucleus"/>
    <property type="evidence" value="ECO:0007669"/>
    <property type="project" value="UniProtKB-SubCell"/>
</dbReference>
<feature type="compositionally biased region" description="Polar residues" evidence="3">
    <location>
        <begin position="31"/>
        <end position="57"/>
    </location>
</feature>
<keyword evidence="2" id="KW-0539">Nucleus</keyword>
<feature type="domain" description="Zinc finger LSD1-type" evidence="4">
    <location>
        <begin position="102"/>
        <end position="126"/>
    </location>
</feature>
<evidence type="ECO:0000313" key="5">
    <source>
        <dbReference type="EMBL" id="KAF5195488.1"/>
    </source>
</evidence>
<accession>A0A7J6WF77</accession>
<dbReference type="EMBL" id="JABWDY010017262">
    <property type="protein sequence ID" value="KAF5195488.1"/>
    <property type="molecule type" value="Genomic_DNA"/>
</dbReference>
<sequence length="152" mass="16303">METSTTTSSPPPPGWGPTSTTSPLPSEPDSKSPTQCRLQSPLTTTDQLEKPSTSTTPEFGQLICGVCRSLLSYPNGAIHVKCASCRTVNHVLQAHQVGLVKCGSCFVLLMYKFGSPSVKCSCCRFVTEIGVDNKRPLFPVAQDHSSPPHIVQ</sequence>
<evidence type="ECO:0000259" key="4">
    <source>
        <dbReference type="Pfam" id="PF06943"/>
    </source>
</evidence>
<dbReference type="Proteomes" id="UP000554482">
    <property type="component" value="Unassembled WGS sequence"/>
</dbReference>
<dbReference type="Pfam" id="PF06943">
    <property type="entry name" value="zf-LSD1"/>
    <property type="match status" value="2"/>
</dbReference>
<evidence type="ECO:0000256" key="3">
    <source>
        <dbReference type="SAM" id="MobiDB-lite"/>
    </source>
</evidence>
<dbReference type="NCBIfam" id="TIGR01053">
    <property type="entry name" value="LSD1"/>
    <property type="match status" value="2"/>
</dbReference>
<dbReference type="PANTHER" id="PTHR31747:SF17">
    <property type="entry name" value="PROTEIN LOL2"/>
    <property type="match status" value="1"/>
</dbReference>
<evidence type="ECO:0000313" key="6">
    <source>
        <dbReference type="Proteomes" id="UP000554482"/>
    </source>
</evidence>
<reference evidence="5 6" key="1">
    <citation type="submission" date="2020-06" db="EMBL/GenBank/DDBJ databases">
        <title>Transcriptomic and genomic resources for Thalictrum thalictroides and T. hernandezii: Facilitating candidate gene discovery in an emerging model plant lineage.</title>
        <authorList>
            <person name="Arias T."/>
            <person name="Riano-Pachon D.M."/>
            <person name="Di Stilio V.S."/>
        </authorList>
    </citation>
    <scope>NUCLEOTIDE SEQUENCE [LARGE SCALE GENOMIC DNA]</scope>
    <source>
        <strain evidence="6">cv. WT478/WT964</strain>
        <tissue evidence="5">Leaves</tissue>
    </source>
</reference>
<comment type="subcellular location">
    <subcellularLocation>
        <location evidence="1">Nucleus</location>
    </subcellularLocation>
</comment>